<name>A0A7J6SBJ2_PEROL</name>
<protein>
    <submittedName>
        <fullName evidence="2">Uncharacterized protein</fullName>
    </submittedName>
</protein>
<organism evidence="2 3">
    <name type="scientific">Perkinsus olseni</name>
    <name type="common">Perkinsus atlanticus</name>
    <dbReference type="NCBI Taxonomy" id="32597"/>
    <lineage>
        <taxon>Eukaryota</taxon>
        <taxon>Sar</taxon>
        <taxon>Alveolata</taxon>
        <taxon>Perkinsozoa</taxon>
        <taxon>Perkinsea</taxon>
        <taxon>Perkinsida</taxon>
        <taxon>Perkinsidae</taxon>
        <taxon>Perkinsus</taxon>
    </lineage>
</organism>
<reference evidence="2 3" key="1">
    <citation type="submission" date="2020-04" db="EMBL/GenBank/DDBJ databases">
        <title>Perkinsus olseni comparative genomics.</title>
        <authorList>
            <person name="Bogema D.R."/>
        </authorList>
    </citation>
    <scope>NUCLEOTIDE SEQUENCE [LARGE SCALE GENOMIC DNA]</scope>
    <source>
        <strain evidence="2 3">ATCC PRA-207</strain>
    </source>
</reference>
<keyword evidence="3" id="KW-1185">Reference proteome</keyword>
<evidence type="ECO:0000313" key="3">
    <source>
        <dbReference type="Proteomes" id="UP000553632"/>
    </source>
</evidence>
<dbReference type="EMBL" id="JABANO010019705">
    <property type="protein sequence ID" value="KAF4729766.1"/>
    <property type="molecule type" value="Genomic_DNA"/>
</dbReference>
<dbReference type="AlphaFoldDB" id="A0A7J6SBJ2"/>
<proteinExistence type="predicted"/>
<evidence type="ECO:0000313" key="2">
    <source>
        <dbReference type="EMBL" id="KAF4729766.1"/>
    </source>
</evidence>
<gene>
    <name evidence="2" type="ORF">FOZ63_017448</name>
</gene>
<sequence length="106" mass="11643">MSAGLGDESQVLLSSFIDSYLPELKLMFSTLGEATIREEVASVQKESSTAEVDIERVLERLTERASQAQNSMAPIDLTLSEDPPEAEDPWQTDVEVLTALMSIQDP</sequence>
<evidence type="ECO:0000256" key="1">
    <source>
        <dbReference type="SAM" id="MobiDB-lite"/>
    </source>
</evidence>
<comment type="caution">
    <text evidence="2">The sequence shown here is derived from an EMBL/GenBank/DDBJ whole genome shotgun (WGS) entry which is preliminary data.</text>
</comment>
<feature type="non-terminal residue" evidence="2">
    <location>
        <position position="106"/>
    </location>
</feature>
<dbReference type="Proteomes" id="UP000553632">
    <property type="component" value="Unassembled WGS sequence"/>
</dbReference>
<feature type="region of interest" description="Disordered" evidence="1">
    <location>
        <begin position="65"/>
        <end position="89"/>
    </location>
</feature>
<accession>A0A7J6SBJ2</accession>